<comment type="catalytic activity">
    <reaction evidence="5">
        <text>pseudouridine(1915) in 23S rRNA + S-adenosyl-L-methionine = N(3)-methylpseudouridine(1915) in 23S rRNA + S-adenosyl-L-homocysteine + H(+)</text>
        <dbReference type="Rhea" id="RHEA:42752"/>
        <dbReference type="Rhea" id="RHEA-COMP:10221"/>
        <dbReference type="Rhea" id="RHEA-COMP:10222"/>
        <dbReference type="ChEBI" id="CHEBI:15378"/>
        <dbReference type="ChEBI" id="CHEBI:57856"/>
        <dbReference type="ChEBI" id="CHEBI:59789"/>
        <dbReference type="ChEBI" id="CHEBI:65314"/>
        <dbReference type="ChEBI" id="CHEBI:74486"/>
        <dbReference type="EC" id="2.1.1.177"/>
    </reaction>
</comment>
<comment type="subcellular location">
    <subcellularLocation>
        <location evidence="5">Cytoplasm</location>
    </subcellularLocation>
</comment>
<protein>
    <recommendedName>
        <fullName evidence="5">Ribosomal RNA large subunit methyltransferase H</fullName>
        <ecNumber evidence="5">2.1.1.177</ecNumber>
    </recommendedName>
    <alternativeName>
        <fullName evidence="5">23S rRNA (pseudouridine1915-N3)-methyltransferase</fullName>
    </alternativeName>
    <alternativeName>
        <fullName evidence="5">23S rRNA m3Psi1915 methyltransferase</fullName>
    </alternativeName>
    <alternativeName>
        <fullName evidence="5">rRNA (pseudouridine-N3-)-methyltransferase RlmH</fullName>
    </alternativeName>
</protein>
<evidence type="ECO:0000256" key="4">
    <source>
        <dbReference type="ARBA" id="ARBA00038303"/>
    </source>
</evidence>
<dbReference type="Pfam" id="PF02590">
    <property type="entry name" value="SPOUT_MTase"/>
    <property type="match status" value="1"/>
</dbReference>
<keyword evidence="5" id="KW-0963">Cytoplasm</keyword>
<comment type="caution">
    <text evidence="7">The sequence shown here is derived from an EMBL/GenBank/DDBJ whole genome shotgun (WGS) entry which is preliminary data.</text>
</comment>
<keyword evidence="2 5" id="KW-0808">Transferase</keyword>
<organism evidence="7 8">
    <name type="scientific">Helicobacter cappadocius</name>
    <dbReference type="NCBI Taxonomy" id="3063998"/>
    <lineage>
        <taxon>Bacteria</taxon>
        <taxon>Pseudomonadati</taxon>
        <taxon>Campylobacterota</taxon>
        <taxon>Epsilonproteobacteria</taxon>
        <taxon>Campylobacterales</taxon>
        <taxon>Helicobacteraceae</taxon>
        <taxon>Helicobacter</taxon>
    </lineage>
</organism>
<dbReference type="PANTHER" id="PTHR33603:SF1">
    <property type="entry name" value="RIBOSOMAL RNA LARGE SUBUNIT METHYLTRANSFERASE H"/>
    <property type="match status" value="1"/>
</dbReference>
<dbReference type="Proteomes" id="UP001240777">
    <property type="component" value="Unassembled WGS sequence"/>
</dbReference>
<keyword evidence="3 5" id="KW-0949">S-adenosyl-L-methionine</keyword>
<dbReference type="AlphaFoldDB" id="A0AA90PYG6"/>
<evidence type="ECO:0000256" key="5">
    <source>
        <dbReference type="HAMAP-Rule" id="MF_00658"/>
    </source>
</evidence>
<dbReference type="GO" id="GO:0005737">
    <property type="term" value="C:cytoplasm"/>
    <property type="evidence" value="ECO:0007669"/>
    <property type="project" value="UniProtKB-SubCell"/>
</dbReference>
<evidence type="ECO:0000256" key="2">
    <source>
        <dbReference type="ARBA" id="ARBA00022679"/>
    </source>
</evidence>
<dbReference type="RefSeq" id="WP_305516651.1">
    <property type="nucleotide sequence ID" value="NZ_JAUPEV010000003.1"/>
</dbReference>
<dbReference type="PIRSF" id="PIRSF004505">
    <property type="entry name" value="MT_bac"/>
    <property type="match status" value="1"/>
</dbReference>
<gene>
    <name evidence="5 7" type="primary">rlmH</name>
    <name evidence="6" type="ORF">Q5I04_02615</name>
    <name evidence="7" type="ORF">Q5I06_03545</name>
</gene>
<evidence type="ECO:0000313" key="7">
    <source>
        <dbReference type="EMBL" id="MDP2538848.1"/>
    </source>
</evidence>
<accession>A0AA90PYG6</accession>
<dbReference type="Proteomes" id="UP001177258">
    <property type="component" value="Unassembled WGS sequence"/>
</dbReference>
<dbReference type="InterPro" id="IPR029026">
    <property type="entry name" value="tRNA_m1G_MTases_N"/>
</dbReference>
<reference evidence="7 9" key="1">
    <citation type="submission" date="2023-07" db="EMBL/GenBank/DDBJ databases">
        <title>Unpublished Manusciprt.</title>
        <authorList>
            <person name="Aydin F."/>
            <person name="Tarhane S."/>
            <person name="Saticioglu I.B."/>
            <person name="Karakaya E."/>
            <person name="Abay S."/>
            <person name="Guran O."/>
            <person name="Bozkurt E."/>
            <person name="Uzum N."/>
            <person name="Olgun K."/>
            <person name="Jablonski D."/>
        </authorList>
    </citation>
    <scope>NUCLEOTIDE SEQUENCE</scope>
    <source>
        <strain evidence="9">faydin-H75</strain>
        <strain evidence="7">Faydin-H76</strain>
    </source>
</reference>
<reference evidence="6 8" key="3">
    <citation type="journal article" date="2024" name="Syst. Appl. Microbiol.">
        <title>Helicobacter cappadocius sp. nov., from lizards: The first psychrotrophic Helicobacter species.</title>
        <authorList>
            <person name="Aydin F."/>
            <person name="Tarhane S."/>
            <person name="Karakaya E."/>
            <person name="Abay S."/>
            <person name="Kayman T."/>
            <person name="Guran O."/>
            <person name="Bozkurt E."/>
            <person name="Uzum N."/>
            <person name="Avci A."/>
            <person name="Olgun K."/>
            <person name="Jablonski D."/>
            <person name="Guran C."/>
            <person name="Burcin Saticioglu I."/>
        </authorList>
    </citation>
    <scope>NUCLEOTIDE SEQUENCE [LARGE SCALE GENOMIC DNA]</scope>
    <source>
        <strain evidence="6">Faydin-H75</strain>
        <strain evidence="8">faydin-H76</strain>
    </source>
</reference>
<evidence type="ECO:0000313" key="8">
    <source>
        <dbReference type="Proteomes" id="UP001177258"/>
    </source>
</evidence>
<dbReference type="InterPro" id="IPR003742">
    <property type="entry name" value="RlmH-like"/>
</dbReference>
<feature type="binding site" evidence="5">
    <location>
        <begin position="119"/>
        <end position="124"/>
    </location>
    <ligand>
        <name>S-adenosyl-L-methionine</name>
        <dbReference type="ChEBI" id="CHEBI:59789"/>
    </ligand>
</feature>
<evidence type="ECO:0000256" key="1">
    <source>
        <dbReference type="ARBA" id="ARBA00022603"/>
    </source>
</evidence>
<keyword evidence="9" id="KW-1185">Reference proteome</keyword>
<keyword evidence="1 5" id="KW-0489">Methyltransferase</keyword>
<comment type="function">
    <text evidence="5">Specifically methylates the pseudouridine at position 1915 (m3Psi1915) in 23S rRNA.</text>
</comment>
<proteinExistence type="inferred from homology"/>
<dbReference type="Gene3D" id="3.40.1280.10">
    <property type="match status" value="1"/>
</dbReference>
<dbReference type="HAMAP" id="MF_00658">
    <property type="entry name" value="23SrRNA_methyltr_H"/>
    <property type="match status" value="1"/>
</dbReference>
<dbReference type="CDD" id="cd18081">
    <property type="entry name" value="RlmH-like"/>
    <property type="match status" value="1"/>
</dbReference>
<dbReference type="EMBL" id="JAUYZK010000004">
    <property type="protein sequence ID" value="MDP2538848.1"/>
    <property type="molecule type" value="Genomic_DNA"/>
</dbReference>
<feature type="binding site" evidence="5">
    <location>
        <position position="101"/>
    </location>
    <ligand>
        <name>S-adenosyl-L-methionine</name>
        <dbReference type="ChEBI" id="CHEBI:59789"/>
    </ligand>
</feature>
<feature type="binding site" evidence="5">
    <location>
        <position position="74"/>
    </location>
    <ligand>
        <name>S-adenosyl-L-methionine</name>
        <dbReference type="ChEBI" id="CHEBI:59789"/>
    </ligand>
</feature>
<dbReference type="PANTHER" id="PTHR33603">
    <property type="entry name" value="METHYLTRANSFERASE"/>
    <property type="match status" value="1"/>
</dbReference>
<evidence type="ECO:0000256" key="3">
    <source>
        <dbReference type="ARBA" id="ARBA00022691"/>
    </source>
</evidence>
<reference evidence="6" key="2">
    <citation type="submission" date="2023-07" db="EMBL/GenBank/DDBJ databases">
        <authorList>
            <person name="Aydin F."/>
            <person name="Tarhane S."/>
            <person name="Saticioglu I.B."/>
            <person name="Karakaya E."/>
            <person name="Abay S."/>
            <person name="Guran O."/>
            <person name="Bozkurt E."/>
            <person name="Uzum N."/>
            <person name="Olgun K."/>
            <person name="Jablonski D."/>
        </authorList>
    </citation>
    <scope>NUCLEOTIDE SEQUENCE</scope>
    <source>
        <strain evidence="6">Faydin-H75</strain>
    </source>
</reference>
<dbReference type="NCBIfam" id="NF000987">
    <property type="entry name" value="PRK00103.2-1"/>
    <property type="match status" value="1"/>
</dbReference>
<dbReference type="SUPFAM" id="SSF75217">
    <property type="entry name" value="alpha/beta knot"/>
    <property type="match status" value="1"/>
</dbReference>
<name>A0AA90PYG6_9HELI</name>
<dbReference type="EMBL" id="JAUPEV010000003">
    <property type="protein sequence ID" value="MDO7252805.1"/>
    <property type="molecule type" value="Genomic_DNA"/>
</dbReference>
<keyword evidence="5" id="KW-0698">rRNA processing</keyword>
<evidence type="ECO:0000313" key="6">
    <source>
        <dbReference type="EMBL" id="MDO7252805.1"/>
    </source>
</evidence>
<sequence>MKCNLYSITKPSDDWRAPIIHYQKQCKQFGTTLTIKDIINNDIINAQKISQKNAQKSYTKALLPYLAGDINISLHPNGKMRDTFAFAELIKNYNKINFFIGGAYGFEEEFVKKTTSISLSLLTFSHKIAKIILCEQIYRALSIIHNHPYHK</sequence>
<comment type="similarity">
    <text evidence="4 5">Belongs to the RNA methyltransferase RlmH family.</text>
</comment>
<dbReference type="GO" id="GO:0070038">
    <property type="term" value="F:rRNA (pseudouridine-N3-)-methyltransferase activity"/>
    <property type="evidence" value="ECO:0007669"/>
    <property type="project" value="UniProtKB-UniRule"/>
</dbReference>
<dbReference type="EC" id="2.1.1.177" evidence="5"/>
<evidence type="ECO:0000313" key="9">
    <source>
        <dbReference type="Proteomes" id="UP001240777"/>
    </source>
</evidence>
<comment type="subunit">
    <text evidence="5">Homodimer.</text>
</comment>
<dbReference type="InterPro" id="IPR029028">
    <property type="entry name" value="Alpha/beta_knot_MTases"/>
</dbReference>